<protein>
    <submittedName>
        <fullName evidence="1">11735_t:CDS:1</fullName>
    </submittedName>
</protein>
<keyword evidence="2" id="KW-1185">Reference proteome</keyword>
<dbReference type="Proteomes" id="UP000789366">
    <property type="component" value="Unassembled WGS sequence"/>
</dbReference>
<sequence>MNIIEPNIQETIHDDMPELQHIQKAVQDDMTELCIQETTQVDILLINSYDVEQVELSNIASESLINEGKSWEDIDTIMEFYGKKHGFSIIKKQLIWHEDGNIRHYSYGCEFSGRYQPKKQININSH</sequence>
<organism evidence="1 2">
    <name type="scientific">Cetraspora pellucida</name>
    <dbReference type="NCBI Taxonomy" id="1433469"/>
    <lineage>
        <taxon>Eukaryota</taxon>
        <taxon>Fungi</taxon>
        <taxon>Fungi incertae sedis</taxon>
        <taxon>Mucoromycota</taxon>
        <taxon>Glomeromycotina</taxon>
        <taxon>Glomeromycetes</taxon>
        <taxon>Diversisporales</taxon>
        <taxon>Gigasporaceae</taxon>
        <taxon>Cetraspora</taxon>
    </lineage>
</organism>
<accession>A0ACA9MK20</accession>
<proteinExistence type="predicted"/>
<evidence type="ECO:0000313" key="2">
    <source>
        <dbReference type="Proteomes" id="UP000789366"/>
    </source>
</evidence>
<evidence type="ECO:0000313" key="1">
    <source>
        <dbReference type="EMBL" id="CAG8594824.1"/>
    </source>
</evidence>
<reference evidence="1" key="1">
    <citation type="submission" date="2021-06" db="EMBL/GenBank/DDBJ databases">
        <authorList>
            <person name="Kallberg Y."/>
            <person name="Tangrot J."/>
            <person name="Rosling A."/>
        </authorList>
    </citation>
    <scope>NUCLEOTIDE SEQUENCE</scope>
    <source>
        <strain evidence="1">28 12/20/2015</strain>
    </source>
</reference>
<gene>
    <name evidence="1" type="ORF">SPELUC_LOCUS6890</name>
</gene>
<name>A0ACA9MK20_9GLOM</name>
<comment type="caution">
    <text evidence="1">The sequence shown here is derived from an EMBL/GenBank/DDBJ whole genome shotgun (WGS) entry which is preliminary data.</text>
</comment>
<dbReference type="EMBL" id="CAJVPW010008559">
    <property type="protein sequence ID" value="CAG8594824.1"/>
    <property type="molecule type" value="Genomic_DNA"/>
</dbReference>